<gene>
    <name evidence="4" type="ORF">ET989_13565</name>
</gene>
<evidence type="ECO:0000313" key="4">
    <source>
        <dbReference type="EMBL" id="TBT82718.1"/>
    </source>
</evidence>
<dbReference type="AlphaFoldDB" id="A0A4Q9KB24"/>
<protein>
    <submittedName>
        <fullName evidence="4">DUF2510 domain-containing protein</fullName>
    </submittedName>
</protein>
<dbReference type="InterPro" id="IPR018929">
    <property type="entry name" value="DUF2510"/>
</dbReference>
<dbReference type="OrthoDB" id="5065474at2"/>
<dbReference type="RefSeq" id="WP_131169883.1">
    <property type="nucleotide sequence ID" value="NZ_SDMQ01000018.1"/>
</dbReference>
<comment type="caution">
    <text evidence="4">The sequence shown here is derived from an EMBL/GenBank/DDBJ whole genome shotgun (WGS) entry which is preliminary data.</text>
</comment>
<keyword evidence="2" id="KW-0812">Transmembrane</keyword>
<accession>A0A4Q9KB24</accession>
<feature type="domain" description="DUF2510" evidence="3">
    <location>
        <begin position="4"/>
        <end position="37"/>
    </location>
</feature>
<evidence type="ECO:0000259" key="3">
    <source>
        <dbReference type="Pfam" id="PF10708"/>
    </source>
</evidence>
<keyword evidence="2" id="KW-1133">Transmembrane helix</keyword>
<dbReference type="Proteomes" id="UP000292373">
    <property type="component" value="Unassembled WGS sequence"/>
</dbReference>
<dbReference type="EMBL" id="SDMQ01000018">
    <property type="protein sequence ID" value="TBT82718.1"/>
    <property type="molecule type" value="Genomic_DNA"/>
</dbReference>
<feature type="region of interest" description="Disordered" evidence="1">
    <location>
        <begin position="26"/>
        <end position="49"/>
    </location>
</feature>
<keyword evidence="2" id="KW-0472">Membrane</keyword>
<evidence type="ECO:0000256" key="2">
    <source>
        <dbReference type="SAM" id="Phobius"/>
    </source>
</evidence>
<feature type="compositionally biased region" description="Pro residues" evidence="1">
    <location>
        <begin position="132"/>
        <end position="146"/>
    </location>
</feature>
<name>A0A4Q9KB24_9ACTN</name>
<dbReference type="Pfam" id="PF10708">
    <property type="entry name" value="DUF2510"/>
    <property type="match status" value="1"/>
</dbReference>
<keyword evidence="5" id="KW-1185">Reference proteome</keyword>
<feature type="region of interest" description="Disordered" evidence="1">
    <location>
        <begin position="87"/>
        <end position="158"/>
    </location>
</feature>
<organism evidence="4 5">
    <name type="scientific">Propioniciclava sinopodophylli</name>
    <dbReference type="NCBI Taxonomy" id="1837344"/>
    <lineage>
        <taxon>Bacteria</taxon>
        <taxon>Bacillati</taxon>
        <taxon>Actinomycetota</taxon>
        <taxon>Actinomycetes</taxon>
        <taxon>Propionibacteriales</taxon>
        <taxon>Propionibacteriaceae</taxon>
        <taxon>Propioniciclava</taxon>
    </lineage>
</organism>
<evidence type="ECO:0000256" key="1">
    <source>
        <dbReference type="SAM" id="MobiDB-lite"/>
    </source>
</evidence>
<feature type="compositionally biased region" description="Low complexity" evidence="1">
    <location>
        <begin position="87"/>
        <end position="129"/>
    </location>
</feature>
<proteinExistence type="predicted"/>
<sequence length="299" mass="30700">MPQPGWYDDPDGTPQRLRWWDGTRWTEHIHGGPQPDAPGTGGSSVAPSPKRGPWPWIGLGLVTALVGALVVGLVLGLFGLREPDRATPLPAESPSPAAFARPSPRIASSPQPSVAKLPPATAAPHTGGPVVRPTPMPSIPATPPPAADLGCPPASDPTALSDGRVTLTLPTGWAEVDSLAWLECTRSVASTTATATVTLGVSPFPADDLQAAAEAAWGIALLDAAIPQPLTQTSTPVQVADMEGWMVTGTMSVEDRLDELTVIAIGSGAAPTIIVTSAGAQDEGSRAMISEILATVRRA</sequence>
<evidence type="ECO:0000313" key="5">
    <source>
        <dbReference type="Proteomes" id="UP000292373"/>
    </source>
</evidence>
<reference evidence="4 5" key="1">
    <citation type="submission" date="2019-01" db="EMBL/GenBank/DDBJ databases">
        <title>Lactibacter flavus gen. nov., sp. nov., a novel bacterium of the family Propionibacteriaceae isolated from raw milk and dairy products.</title>
        <authorList>
            <person name="Huptas C."/>
            <person name="Wenning M."/>
            <person name="Breitenwieser F."/>
            <person name="Doll E."/>
            <person name="Von Neubeck M."/>
            <person name="Busse H.-J."/>
            <person name="Scherer S."/>
        </authorList>
    </citation>
    <scope>NUCLEOTIDE SEQUENCE [LARGE SCALE GENOMIC DNA]</scope>
    <source>
        <strain evidence="4 5">KCTC 33808</strain>
    </source>
</reference>
<feature type="transmembrane region" description="Helical" evidence="2">
    <location>
        <begin position="56"/>
        <end position="80"/>
    </location>
</feature>